<evidence type="ECO:0000313" key="4">
    <source>
        <dbReference type="Proteomes" id="UP001157418"/>
    </source>
</evidence>
<dbReference type="InterPro" id="IPR011990">
    <property type="entry name" value="TPR-like_helical_dom_sf"/>
</dbReference>
<dbReference type="InterPro" id="IPR046960">
    <property type="entry name" value="PPR_At4g14850-like_plant"/>
</dbReference>
<dbReference type="PROSITE" id="PS51375">
    <property type="entry name" value="PPR"/>
    <property type="match status" value="1"/>
</dbReference>
<organism evidence="3 4">
    <name type="scientific">Lactuca virosa</name>
    <dbReference type="NCBI Taxonomy" id="75947"/>
    <lineage>
        <taxon>Eukaryota</taxon>
        <taxon>Viridiplantae</taxon>
        <taxon>Streptophyta</taxon>
        <taxon>Embryophyta</taxon>
        <taxon>Tracheophyta</taxon>
        <taxon>Spermatophyta</taxon>
        <taxon>Magnoliopsida</taxon>
        <taxon>eudicotyledons</taxon>
        <taxon>Gunneridae</taxon>
        <taxon>Pentapetalae</taxon>
        <taxon>asterids</taxon>
        <taxon>campanulids</taxon>
        <taxon>Asterales</taxon>
        <taxon>Asteraceae</taxon>
        <taxon>Cichorioideae</taxon>
        <taxon>Cichorieae</taxon>
        <taxon>Lactucinae</taxon>
        <taxon>Lactuca</taxon>
    </lineage>
</organism>
<comment type="caution">
    <text evidence="3">The sequence shown here is derived from an EMBL/GenBank/DDBJ whole genome shotgun (WGS) entry which is preliminary data.</text>
</comment>
<keyword evidence="1" id="KW-0677">Repeat</keyword>
<evidence type="ECO:0000256" key="2">
    <source>
        <dbReference type="PROSITE-ProRule" id="PRU00708"/>
    </source>
</evidence>
<dbReference type="PANTHER" id="PTHR47926:SF452">
    <property type="entry name" value="PENTATRICOPEPTIDE REPEAT-CONTAINING PROTEIN"/>
    <property type="match status" value="1"/>
</dbReference>
<evidence type="ECO:0008006" key="5">
    <source>
        <dbReference type="Google" id="ProtNLM"/>
    </source>
</evidence>
<protein>
    <recommendedName>
        <fullName evidence="5">Pentatricopeptide repeat-containing protein</fullName>
    </recommendedName>
</protein>
<accession>A0AAU9NMJ5</accession>
<dbReference type="Proteomes" id="UP001157418">
    <property type="component" value="Unassembled WGS sequence"/>
</dbReference>
<dbReference type="PANTHER" id="PTHR47926">
    <property type="entry name" value="PENTATRICOPEPTIDE REPEAT-CONTAINING PROTEIN"/>
    <property type="match status" value="1"/>
</dbReference>
<dbReference type="Gene3D" id="1.25.40.10">
    <property type="entry name" value="Tetratricopeptide repeat domain"/>
    <property type="match status" value="1"/>
</dbReference>
<dbReference type="GO" id="GO:0009451">
    <property type="term" value="P:RNA modification"/>
    <property type="evidence" value="ECO:0007669"/>
    <property type="project" value="InterPro"/>
</dbReference>
<dbReference type="FunFam" id="1.25.40.10:FF:000031">
    <property type="entry name" value="Pentatricopeptide repeat-containing protein mitochondrial"/>
    <property type="match status" value="1"/>
</dbReference>
<dbReference type="AlphaFoldDB" id="A0AAU9NMJ5"/>
<keyword evidence="4" id="KW-1185">Reference proteome</keyword>
<dbReference type="GO" id="GO:0003723">
    <property type="term" value="F:RNA binding"/>
    <property type="evidence" value="ECO:0007669"/>
    <property type="project" value="InterPro"/>
</dbReference>
<sequence>MREYDLVPDKVSMVIIVNTCANFGAIHKSKLSNELIRTQYRSPDMILGTAMIDIYEKCGSIDTTRQVFDEMPQRNVITWSTMISAYGYQGKDRRAVELFTNMCKNKIIPNKITFLPLLYACSHSSLINEDDRFYRL</sequence>
<name>A0AAU9NMJ5_9ASTR</name>
<gene>
    <name evidence="3" type="ORF">LVIROSA_LOCUS25153</name>
</gene>
<evidence type="ECO:0000313" key="3">
    <source>
        <dbReference type="EMBL" id="CAH1438924.1"/>
    </source>
</evidence>
<dbReference type="EMBL" id="CAKMRJ010004445">
    <property type="protein sequence ID" value="CAH1438924.1"/>
    <property type="molecule type" value="Genomic_DNA"/>
</dbReference>
<reference evidence="3 4" key="1">
    <citation type="submission" date="2022-01" db="EMBL/GenBank/DDBJ databases">
        <authorList>
            <person name="Xiong W."/>
            <person name="Schranz E."/>
        </authorList>
    </citation>
    <scope>NUCLEOTIDE SEQUENCE [LARGE SCALE GENOMIC DNA]</scope>
</reference>
<proteinExistence type="predicted"/>
<dbReference type="NCBIfam" id="TIGR00756">
    <property type="entry name" value="PPR"/>
    <property type="match status" value="1"/>
</dbReference>
<feature type="repeat" description="PPR" evidence="2">
    <location>
        <begin position="75"/>
        <end position="109"/>
    </location>
</feature>
<dbReference type="InterPro" id="IPR002885">
    <property type="entry name" value="PPR_rpt"/>
</dbReference>
<dbReference type="Pfam" id="PF13041">
    <property type="entry name" value="PPR_2"/>
    <property type="match status" value="1"/>
</dbReference>
<evidence type="ECO:0000256" key="1">
    <source>
        <dbReference type="ARBA" id="ARBA00022737"/>
    </source>
</evidence>